<dbReference type="Proteomes" id="UP000294682">
    <property type="component" value="Unassembled WGS sequence"/>
</dbReference>
<dbReference type="SUPFAM" id="SSF52777">
    <property type="entry name" value="CoA-dependent acyltransferases"/>
    <property type="match status" value="1"/>
</dbReference>
<evidence type="ECO:0000313" key="1">
    <source>
        <dbReference type="EMBL" id="TCL43270.1"/>
    </source>
</evidence>
<dbReference type="AlphaFoldDB" id="A0A9X8UIT9"/>
<keyword evidence="2" id="KW-1185">Reference proteome</keyword>
<dbReference type="EMBL" id="SLUK01000006">
    <property type="protein sequence ID" value="TCL43270.1"/>
    <property type="molecule type" value="Genomic_DNA"/>
</dbReference>
<dbReference type="RefSeq" id="WP_132084628.1">
    <property type="nucleotide sequence ID" value="NZ_SLUK01000006.1"/>
</dbReference>
<dbReference type="InterPro" id="IPR052058">
    <property type="entry name" value="Alcohol_O-acetyltransferase"/>
</dbReference>
<dbReference type="PANTHER" id="PTHR28037">
    <property type="entry name" value="ALCOHOL O-ACETYLTRANSFERASE 1-RELATED"/>
    <property type="match status" value="1"/>
</dbReference>
<evidence type="ECO:0008006" key="3">
    <source>
        <dbReference type="Google" id="ProtNLM"/>
    </source>
</evidence>
<sequence length="424" mass="49241">MEKKYREYYWKRLDNAAKAFSAISNKKNTNVYRLSAVLREEVVPDLLQQAVERTLVDIPSFCVKQRKGFFWYYLESNFSKPLVQEERTYPCLRIERIQNNGYLFRTSYFGRKISLEIFHSLTDGTGALMFLRRLLYHYLALAHPDRDLGECPLFEGSCHPNEFEEDSFIKNYSRDSEKESHTTAAAFRLRGPLLERRVTRVITGVLPVRPMLALCKSAGATVTEYMTALLLRSIYLGGNPKFRRDKPIVICIPVNLRSFYQSHTLCNFFSYLNIGMTFDRDYTFEEVLERVKKSFKEELCQERLAQKLRYNVEAERNLLVRFIPLFIKRIGLRVIHRRGERGQSCALSNLGVVTLPQGMQEFVERMDLLVSISSLKPVKAGMVSLGDRMSFTFTSSLVSADVQQYFFSFLAQKGIDCEIVHNEI</sequence>
<comment type="caution">
    <text evidence="1">The sequence shown here is derived from an EMBL/GenBank/DDBJ whole genome shotgun (WGS) entry which is preliminary data.</text>
</comment>
<accession>A0A9X8UIT9</accession>
<gene>
    <name evidence="1" type="ORF">EDD78_106131</name>
</gene>
<protein>
    <recommendedName>
        <fullName evidence="3">Alcohol acetyltransferase</fullName>
    </recommendedName>
</protein>
<name>A0A9X8UIT9_9FIRM</name>
<reference evidence="1 2" key="1">
    <citation type="submission" date="2019-03" db="EMBL/GenBank/DDBJ databases">
        <title>Genomic Encyclopedia of Type Strains, Phase IV (KMG-IV): sequencing the most valuable type-strain genomes for metagenomic binning, comparative biology and taxonomic classification.</title>
        <authorList>
            <person name="Goeker M."/>
        </authorList>
    </citation>
    <scope>NUCLEOTIDE SEQUENCE [LARGE SCALE GENOMIC DNA]</scope>
    <source>
        <strain evidence="1 2">DSM 100433</strain>
    </source>
</reference>
<proteinExistence type="predicted"/>
<evidence type="ECO:0000313" key="2">
    <source>
        <dbReference type="Proteomes" id="UP000294682"/>
    </source>
</evidence>
<dbReference type="PANTHER" id="PTHR28037:SF1">
    <property type="entry name" value="ALCOHOL O-ACETYLTRANSFERASE 1-RELATED"/>
    <property type="match status" value="1"/>
</dbReference>
<organism evidence="1 2">
    <name type="scientific">Harryflintia acetispora</name>
    <dbReference type="NCBI Taxonomy" id="1849041"/>
    <lineage>
        <taxon>Bacteria</taxon>
        <taxon>Bacillati</taxon>
        <taxon>Bacillota</taxon>
        <taxon>Clostridia</taxon>
        <taxon>Eubacteriales</taxon>
        <taxon>Oscillospiraceae</taxon>
        <taxon>Harryflintia</taxon>
    </lineage>
</organism>